<sequence length="169" mass="19479">MVGVLCVCRFMISGLVKGSRIEQRTARIYFQSSYSFPFLVNQCRTVQLLCIIVQIFIIYANVDYMGMVAFILSIALCLYNLYVTGRRMYNNIDGRFDLRQMVRENDNQLRLLYASEVFTPSVLGILTFLIVRIPSGMGRFTWTLCCCSQITAALLLFAVEFYEVFIKGY</sequence>
<dbReference type="Proteomes" id="UP001303046">
    <property type="component" value="Unassembled WGS sequence"/>
</dbReference>
<feature type="domain" description="DUF7087" evidence="2">
    <location>
        <begin position="33"/>
        <end position="165"/>
    </location>
</feature>
<keyword evidence="1" id="KW-0812">Transmembrane</keyword>
<feature type="transmembrane region" description="Helical" evidence="1">
    <location>
        <begin position="64"/>
        <end position="82"/>
    </location>
</feature>
<name>A0ABR1BX85_NECAM</name>
<comment type="caution">
    <text evidence="3">The sequence shown here is derived from an EMBL/GenBank/DDBJ whole genome shotgun (WGS) entry which is preliminary data.</text>
</comment>
<accession>A0ABR1BX85</accession>
<feature type="transmembrane region" description="Helical" evidence="1">
    <location>
        <begin position="140"/>
        <end position="162"/>
    </location>
</feature>
<dbReference type="InterPro" id="IPR055514">
    <property type="entry name" value="DUF7087"/>
</dbReference>
<keyword evidence="4" id="KW-1185">Reference proteome</keyword>
<dbReference type="EMBL" id="JAVFWL010000001">
    <property type="protein sequence ID" value="KAK6730972.1"/>
    <property type="molecule type" value="Genomic_DNA"/>
</dbReference>
<evidence type="ECO:0000313" key="4">
    <source>
        <dbReference type="Proteomes" id="UP001303046"/>
    </source>
</evidence>
<evidence type="ECO:0000259" key="2">
    <source>
        <dbReference type="Pfam" id="PF23346"/>
    </source>
</evidence>
<dbReference type="Pfam" id="PF23346">
    <property type="entry name" value="DUF7087"/>
    <property type="match status" value="1"/>
</dbReference>
<evidence type="ECO:0000256" key="1">
    <source>
        <dbReference type="SAM" id="Phobius"/>
    </source>
</evidence>
<protein>
    <recommendedName>
        <fullName evidence="2">DUF7087 domain-containing protein</fullName>
    </recommendedName>
</protein>
<reference evidence="3 4" key="1">
    <citation type="submission" date="2023-08" db="EMBL/GenBank/DDBJ databases">
        <title>A Necator americanus chromosomal reference genome.</title>
        <authorList>
            <person name="Ilik V."/>
            <person name="Petrzelkova K.J."/>
            <person name="Pardy F."/>
            <person name="Fuh T."/>
            <person name="Niatou-Singa F.S."/>
            <person name="Gouil Q."/>
            <person name="Baker L."/>
            <person name="Ritchie M.E."/>
            <person name="Jex A.R."/>
            <person name="Gazzola D."/>
            <person name="Li H."/>
            <person name="Toshio Fujiwara R."/>
            <person name="Zhan B."/>
            <person name="Aroian R.V."/>
            <person name="Pafco B."/>
            <person name="Schwarz E.M."/>
        </authorList>
    </citation>
    <scope>NUCLEOTIDE SEQUENCE [LARGE SCALE GENOMIC DNA]</scope>
    <source>
        <strain evidence="3 4">Aroian</strain>
        <tissue evidence="3">Whole animal</tissue>
    </source>
</reference>
<proteinExistence type="predicted"/>
<gene>
    <name evidence="3" type="primary">Necator_chrI.g3570</name>
    <name evidence="3" type="ORF">RB195_007441</name>
</gene>
<organism evidence="3 4">
    <name type="scientific">Necator americanus</name>
    <name type="common">Human hookworm</name>
    <dbReference type="NCBI Taxonomy" id="51031"/>
    <lineage>
        <taxon>Eukaryota</taxon>
        <taxon>Metazoa</taxon>
        <taxon>Ecdysozoa</taxon>
        <taxon>Nematoda</taxon>
        <taxon>Chromadorea</taxon>
        <taxon>Rhabditida</taxon>
        <taxon>Rhabditina</taxon>
        <taxon>Rhabditomorpha</taxon>
        <taxon>Strongyloidea</taxon>
        <taxon>Ancylostomatidae</taxon>
        <taxon>Bunostominae</taxon>
        <taxon>Necator</taxon>
    </lineage>
</organism>
<dbReference type="PANTHER" id="PTHR36940:SF1">
    <property type="entry name" value="DUF3278 DOMAIN-CONTAINING PROTEIN"/>
    <property type="match status" value="1"/>
</dbReference>
<feature type="transmembrane region" description="Helical" evidence="1">
    <location>
        <begin position="111"/>
        <end position="134"/>
    </location>
</feature>
<keyword evidence="1" id="KW-0472">Membrane</keyword>
<keyword evidence="1" id="KW-1133">Transmembrane helix</keyword>
<evidence type="ECO:0000313" key="3">
    <source>
        <dbReference type="EMBL" id="KAK6730972.1"/>
    </source>
</evidence>
<dbReference type="PANTHER" id="PTHR36940">
    <property type="entry name" value="PROTEIN CBG20338"/>
    <property type="match status" value="1"/>
</dbReference>
<feature type="transmembrane region" description="Helical" evidence="1">
    <location>
        <begin position="34"/>
        <end position="58"/>
    </location>
</feature>